<keyword evidence="7" id="KW-0139">CF(1)</keyword>
<sequence>MQGASRSALAESREVLSQALGQDTDRGRLGEELLQVAGVVSGNAVLRRSLADPSREAQPKADLVTRLFAGRVSDEAMHVASTVASRRWADEGDLTATLESFGVEAILAQAESEGRLSQVEDELFRFGRIVDGSAELRSALTNRQAPAAAKTKVVRTLLAERSAPETVRLAELAATHRSTRFDHALDGYLAIAARRQEQLTATVTTATPLSEQQIGRLTAALGSHYGRAIRTNVVVDPQVVGGIRVDIGDEVIDGTILSRLDEVRRRMTS</sequence>
<keyword evidence="7" id="KW-1003">Cell membrane</keyword>
<evidence type="ECO:0000256" key="5">
    <source>
        <dbReference type="ARBA" id="ARBA00023136"/>
    </source>
</evidence>
<dbReference type="EMBL" id="CP041616">
    <property type="protein sequence ID" value="QDO89672.1"/>
    <property type="molecule type" value="Genomic_DNA"/>
</dbReference>
<evidence type="ECO:0000256" key="4">
    <source>
        <dbReference type="ARBA" id="ARBA00023065"/>
    </source>
</evidence>
<dbReference type="OrthoDB" id="5242917at2"/>
<keyword evidence="6 7" id="KW-0066">ATP synthesis</keyword>
<gene>
    <name evidence="7" type="primary">atpH</name>
    <name evidence="8" type="ORF">FNH13_16115</name>
</gene>
<comment type="similarity">
    <text evidence="7">Belongs to the ATPase delta chain family.</text>
</comment>
<comment type="function">
    <text evidence="7">F(1)F(0) ATP synthase produces ATP from ADP in the presence of a proton or sodium gradient. F-type ATPases consist of two structural domains, F(1) containing the extramembraneous catalytic core and F(0) containing the membrane proton channel, linked together by a central stalk and a peripheral stalk. During catalysis, ATP synthesis in the catalytic domain of F(1) is coupled via a rotary mechanism of the central stalk subunits to proton translocation.</text>
</comment>
<evidence type="ECO:0000256" key="1">
    <source>
        <dbReference type="ARBA" id="ARBA00004370"/>
    </source>
</evidence>
<comment type="function">
    <text evidence="7">This protein is part of the stalk that links CF(0) to CF(1). It either transmits conformational changes from CF(0) to CF(1) or is implicated in proton conduction.</text>
</comment>
<dbReference type="RefSeq" id="WP_143784394.1">
    <property type="nucleotide sequence ID" value="NZ_CP041616.1"/>
</dbReference>
<keyword evidence="9" id="KW-1185">Reference proteome</keyword>
<organism evidence="8 9">
    <name type="scientific">Ornithinimicrobium ciconiae</name>
    <dbReference type="NCBI Taxonomy" id="2594265"/>
    <lineage>
        <taxon>Bacteria</taxon>
        <taxon>Bacillati</taxon>
        <taxon>Actinomycetota</taxon>
        <taxon>Actinomycetes</taxon>
        <taxon>Micrococcales</taxon>
        <taxon>Ornithinimicrobiaceae</taxon>
        <taxon>Ornithinimicrobium</taxon>
    </lineage>
</organism>
<dbReference type="NCBIfam" id="TIGR01145">
    <property type="entry name" value="ATP_synt_delta"/>
    <property type="match status" value="1"/>
</dbReference>
<reference evidence="8 9" key="1">
    <citation type="submission" date="2019-07" db="EMBL/GenBank/DDBJ databases">
        <title>complete genome sequencing of Ornithinimicrobium sp. H23M54.</title>
        <authorList>
            <person name="Bae J.-W."/>
            <person name="Lee S.-Y."/>
        </authorList>
    </citation>
    <scope>NUCLEOTIDE SEQUENCE [LARGE SCALE GENOMIC DNA]</scope>
    <source>
        <strain evidence="8 9">H23M54</strain>
    </source>
</reference>
<dbReference type="NCBIfam" id="NF009967">
    <property type="entry name" value="PRK13430.1"/>
    <property type="match status" value="1"/>
</dbReference>
<accession>A0A516GDS3</accession>
<dbReference type="GO" id="GO:0005886">
    <property type="term" value="C:plasma membrane"/>
    <property type="evidence" value="ECO:0007669"/>
    <property type="project" value="UniProtKB-SubCell"/>
</dbReference>
<comment type="subcellular location">
    <subcellularLocation>
        <location evidence="7">Cell membrane</location>
        <topology evidence="7">Peripheral membrane protein</topology>
    </subcellularLocation>
    <subcellularLocation>
        <location evidence="1">Membrane</location>
    </subcellularLocation>
</comment>
<evidence type="ECO:0000256" key="2">
    <source>
        <dbReference type="ARBA" id="ARBA00022448"/>
    </source>
</evidence>
<dbReference type="Gene3D" id="1.10.520.20">
    <property type="entry name" value="N-terminal domain of the delta subunit of the F1F0-ATP synthase"/>
    <property type="match status" value="1"/>
</dbReference>
<evidence type="ECO:0000256" key="6">
    <source>
        <dbReference type="ARBA" id="ARBA00023310"/>
    </source>
</evidence>
<keyword evidence="2 7" id="KW-0813">Transport</keyword>
<keyword evidence="3 7" id="KW-0375">Hydrogen ion transport</keyword>
<name>A0A516GDS3_9MICO</name>
<dbReference type="Proteomes" id="UP000315395">
    <property type="component" value="Chromosome"/>
</dbReference>
<keyword evidence="4 7" id="KW-0406">Ion transport</keyword>
<protein>
    <recommendedName>
        <fullName evidence="7">ATP synthase subunit delta</fullName>
    </recommendedName>
    <alternativeName>
        <fullName evidence="7">ATP synthase F(1) sector subunit delta</fullName>
    </alternativeName>
    <alternativeName>
        <fullName evidence="7">F-type ATPase subunit delta</fullName>
        <shortName evidence="7">F-ATPase subunit delta</shortName>
    </alternativeName>
</protein>
<dbReference type="KEGG" id="orz:FNH13_16115"/>
<dbReference type="Pfam" id="PF00213">
    <property type="entry name" value="OSCP"/>
    <property type="match status" value="1"/>
</dbReference>
<evidence type="ECO:0000313" key="8">
    <source>
        <dbReference type="EMBL" id="QDO89672.1"/>
    </source>
</evidence>
<dbReference type="HAMAP" id="MF_01416">
    <property type="entry name" value="ATP_synth_delta_bact"/>
    <property type="match status" value="1"/>
</dbReference>
<evidence type="ECO:0000256" key="3">
    <source>
        <dbReference type="ARBA" id="ARBA00022781"/>
    </source>
</evidence>
<keyword evidence="5 7" id="KW-0472">Membrane</keyword>
<dbReference type="AlphaFoldDB" id="A0A516GDS3"/>
<dbReference type="InterPro" id="IPR000711">
    <property type="entry name" value="ATPase_OSCP/dsu"/>
</dbReference>
<proteinExistence type="inferred from homology"/>
<dbReference type="PANTHER" id="PTHR11910">
    <property type="entry name" value="ATP SYNTHASE DELTA CHAIN"/>
    <property type="match status" value="1"/>
</dbReference>
<dbReference type="SUPFAM" id="SSF47928">
    <property type="entry name" value="N-terminal domain of the delta subunit of the F1F0-ATP synthase"/>
    <property type="match status" value="1"/>
</dbReference>
<dbReference type="InterPro" id="IPR026015">
    <property type="entry name" value="ATP_synth_OSCP/delta_N_sf"/>
</dbReference>
<dbReference type="GO" id="GO:0046933">
    <property type="term" value="F:proton-transporting ATP synthase activity, rotational mechanism"/>
    <property type="evidence" value="ECO:0007669"/>
    <property type="project" value="UniProtKB-UniRule"/>
</dbReference>
<evidence type="ECO:0000313" key="9">
    <source>
        <dbReference type="Proteomes" id="UP000315395"/>
    </source>
</evidence>
<dbReference type="GO" id="GO:0045259">
    <property type="term" value="C:proton-transporting ATP synthase complex"/>
    <property type="evidence" value="ECO:0007669"/>
    <property type="project" value="UniProtKB-KW"/>
</dbReference>
<evidence type="ECO:0000256" key="7">
    <source>
        <dbReference type="HAMAP-Rule" id="MF_01416"/>
    </source>
</evidence>